<dbReference type="RefSeq" id="WP_375518637.1">
    <property type="nucleotide sequence ID" value="NZ_JBHIRY010000002.1"/>
</dbReference>
<dbReference type="SUPFAM" id="SSF55874">
    <property type="entry name" value="ATPase domain of HSP90 chaperone/DNA topoisomerase II/histidine kinase"/>
    <property type="match status" value="1"/>
</dbReference>
<evidence type="ECO:0000313" key="3">
    <source>
        <dbReference type="EMBL" id="MFB5759401.1"/>
    </source>
</evidence>
<keyword evidence="1" id="KW-0812">Transmembrane</keyword>
<feature type="transmembrane region" description="Helical" evidence="1">
    <location>
        <begin position="302"/>
        <end position="329"/>
    </location>
</feature>
<dbReference type="Proteomes" id="UP001580430">
    <property type="component" value="Unassembled WGS sequence"/>
</dbReference>
<dbReference type="InterPro" id="IPR050640">
    <property type="entry name" value="Bact_2-comp_sensor_kinase"/>
</dbReference>
<keyword evidence="3" id="KW-0808">Transferase</keyword>
<dbReference type="Pfam" id="PF02518">
    <property type="entry name" value="HATPase_c"/>
    <property type="match status" value="1"/>
</dbReference>
<keyword evidence="3" id="KW-0418">Kinase</keyword>
<evidence type="ECO:0000256" key="1">
    <source>
        <dbReference type="SAM" id="Phobius"/>
    </source>
</evidence>
<gene>
    <name evidence="3" type="ORF">ACE5LO_03245</name>
</gene>
<dbReference type="CDD" id="cd06225">
    <property type="entry name" value="HAMP"/>
    <property type="match status" value="1"/>
</dbReference>
<proteinExistence type="predicted"/>
<name>A0ABV5BW89_9BACL</name>
<evidence type="ECO:0000259" key="2">
    <source>
        <dbReference type="SMART" id="SM00387"/>
    </source>
</evidence>
<feature type="domain" description="Histidine kinase/HSP90-like ATPase" evidence="2">
    <location>
        <begin position="479"/>
        <end position="580"/>
    </location>
</feature>
<evidence type="ECO:0000313" key="4">
    <source>
        <dbReference type="Proteomes" id="UP001580430"/>
    </source>
</evidence>
<protein>
    <submittedName>
        <fullName evidence="3">Sensor histidine kinase</fullName>
        <ecNumber evidence="3">2.7.13.3</ecNumber>
    </submittedName>
</protein>
<dbReference type="EC" id="2.7.13.3" evidence="3"/>
<dbReference type="InterPro" id="IPR036890">
    <property type="entry name" value="HATPase_C_sf"/>
</dbReference>
<dbReference type="EMBL" id="JBHIRY010000002">
    <property type="protein sequence ID" value="MFB5759401.1"/>
    <property type="molecule type" value="Genomic_DNA"/>
</dbReference>
<dbReference type="Gene3D" id="6.10.340.10">
    <property type="match status" value="1"/>
</dbReference>
<dbReference type="InterPro" id="IPR003594">
    <property type="entry name" value="HATPase_dom"/>
</dbReference>
<dbReference type="Gene3D" id="3.30.565.10">
    <property type="entry name" value="Histidine kinase-like ATPase, C-terminal domain"/>
    <property type="match status" value="1"/>
</dbReference>
<dbReference type="SMART" id="SM00387">
    <property type="entry name" value="HATPase_c"/>
    <property type="match status" value="1"/>
</dbReference>
<dbReference type="PANTHER" id="PTHR34220">
    <property type="entry name" value="SENSOR HISTIDINE KINASE YPDA"/>
    <property type="match status" value="1"/>
</dbReference>
<organism evidence="3 4">
    <name type="scientific">Paenibacillus medicaginis</name>
    <dbReference type="NCBI Taxonomy" id="1470560"/>
    <lineage>
        <taxon>Bacteria</taxon>
        <taxon>Bacillati</taxon>
        <taxon>Bacillota</taxon>
        <taxon>Bacilli</taxon>
        <taxon>Bacillales</taxon>
        <taxon>Paenibacillaceae</taxon>
        <taxon>Paenibacillus</taxon>
    </lineage>
</organism>
<accession>A0ABV5BW89</accession>
<comment type="caution">
    <text evidence="3">The sequence shown here is derived from an EMBL/GenBank/DDBJ whole genome shotgun (WGS) entry which is preliminary data.</text>
</comment>
<feature type="transmembrane region" description="Helical" evidence="1">
    <location>
        <begin position="20"/>
        <end position="39"/>
    </location>
</feature>
<dbReference type="PANTHER" id="PTHR34220:SF7">
    <property type="entry name" value="SENSOR HISTIDINE KINASE YPDA"/>
    <property type="match status" value="1"/>
</dbReference>
<keyword evidence="4" id="KW-1185">Reference proteome</keyword>
<dbReference type="InterPro" id="IPR010559">
    <property type="entry name" value="Sig_transdc_His_kin_internal"/>
</dbReference>
<dbReference type="Pfam" id="PF06580">
    <property type="entry name" value="His_kinase"/>
    <property type="match status" value="1"/>
</dbReference>
<keyword evidence="1" id="KW-0472">Membrane</keyword>
<sequence length="582" mass="66208">MKIKSLLKLLRFKRIRSRFLTAMILLSLPSLFLLGYISFNITKETLLDLNAKSNRGQLTTSSEVADLLFRNINNLHLSIVVNEEIRAALRTSDEMLEKTVQTGSLSERTSSRLQRIISSRFTDTRFVTSICLIDLRFQTYCLGRSDDAGIYEGKEKAERIAASDWYRSAYESKGKVVFYDSDIFGTSGQSFSTVKLFRDADDPAGKAMGLIVINVSNTIFHKIFNESTNYGSYMALDPSPGSVRVVFSNADSIALGEGDISEVLERLAGQGYLITTYRNQTADWTFVHLVQTKQLFKQSRSIGWATTVLAVLIGATALVLSYFISGTITRPLMQLKKMMMDWTKGTRSFPEHFTQDEVGILGETFKRMAIEHEELNRRLIDSQLKEREAELRALQSQIKPHFLYNTLDSIYWMALLQNNTQIAEVAISLSESFKLSLNKGKDTIPVFKELEHIDHFLKIQNIRFNNRFHYVRTVEEPLMGMQMLKLLLQPLVENAIYHGLEPKLGEGTIYLTGYSEGDYVVFQVEDDGVGMEEIGMADQGYGLRNVRDRLVLFYGEDSTLEIQSRINVGTRITLRFKSPRQT</sequence>
<dbReference type="GO" id="GO:0004673">
    <property type="term" value="F:protein histidine kinase activity"/>
    <property type="evidence" value="ECO:0007669"/>
    <property type="project" value="UniProtKB-EC"/>
</dbReference>
<reference evidence="3 4" key="1">
    <citation type="submission" date="2024-09" db="EMBL/GenBank/DDBJ databases">
        <title>Paenibacillus zeirhizospherea sp. nov., isolated from surface of the maize (Zea mays) roots in a horticulture field, Hungary.</title>
        <authorList>
            <person name="Marton D."/>
            <person name="Farkas M."/>
            <person name="Bedics A."/>
            <person name="Toth E."/>
            <person name="Tancsics A."/>
            <person name="Boka K."/>
            <person name="Marati G."/>
            <person name="Kriszt B."/>
            <person name="Cserhati M."/>
        </authorList>
    </citation>
    <scope>NUCLEOTIDE SEQUENCE [LARGE SCALE GENOMIC DNA]</scope>
    <source>
        <strain evidence="3 4">JCM 18446</strain>
    </source>
</reference>
<keyword evidence="1" id="KW-1133">Transmembrane helix</keyword>